<evidence type="ECO:0000313" key="3">
    <source>
        <dbReference type="Proteomes" id="UP000516444"/>
    </source>
</evidence>
<protein>
    <submittedName>
        <fullName evidence="2">Dynein regulation protein LC7</fullName>
    </submittedName>
</protein>
<dbReference type="SUPFAM" id="SSF103196">
    <property type="entry name" value="Roadblock/LC7 domain"/>
    <property type="match status" value="1"/>
</dbReference>
<dbReference type="InterPro" id="IPR053141">
    <property type="entry name" value="Mycobact_SerProt_Inhib_Rv3364c"/>
</dbReference>
<name>A0A7G1P6A6_9ACTN</name>
<reference evidence="2 3" key="1">
    <citation type="journal article" date="2014" name="Int. J. Syst. Evol. Microbiol.">
        <title>Complete genome sequence of Corynebacterium casei LMG S-19264T (=DSM 44701T), isolated from a smear-ripened cheese.</title>
        <authorList>
            <consortium name="US DOE Joint Genome Institute (JGI-PGF)"/>
            <person name="Walter F."/>
            <person name="Albersmeier A."/>
            <person name="Kalinowski J."/>
            <person name="Ruckert C."/>
        </authorList>
    </citation>
    <scope>NUCLEOTIDE SEQUENCE [LARGE SCALE GENOMIC DNA]</scope>
    <source>
        <strain evidence="2 3">JCM 4677</strain>
    </source>
</reference>
<dbReference type="Proteomes" id="UP000516444">
    <property type="component" value="Chromosome"/>
</dbReference>
<dbReference type="KEGG" id="sgm:GCM10017557_34440"/>
<dbReference type="PANTHER" id="PTHR36222:SF1">
    <property type="entry name" value="SERINE PROTEASE INHIBITOR RV3364C"/>
    <property type="match status" value="1"/>
</dbReference>
<gene>
    <name evidence="2" type="ORF">GCM10017557_34440</name>
</gene>
<sequence>MTTDTPSGNMDLDWLLSNLVDTVPLASGAVVASSDGMLKHFYGVDKDDADRLGAVATGAFALCGNVSRFFPDAGDAQGIQVLLETTVGLLFATRVGDNSVLAVLGRKGVDVGQVGYEMRMLAKRAAPILATPARPAVAG</sequence>
<dbReference type="InterPro" id="IPR004942">
    <property type="entry name" value="Roadblock/LAMTOR2_dom"/>
</dbReference>
<dbReference type="Gene3D" id="3.30.450.30">
    <property type="entry name" value="Dynein light chain 2a, cytoplasmic"/>
    <property type="match status" value="1"/>
</dbReference>
<dbReference type="EMBL" id="AP023440">
    <property type="protein sequence ID" value="BCL28585.1"/>
    <property type="molecule type" value="Genomic_DNA"/>
</dbReference>
<evidence type="ECO:0000313" key="2">
    <source>
        <dbReference type="EMBL" id="BCL28585.1"/>
    </source>
</evidence>
<keyword evidence="3" id="KW-1185">Reference proteome</keyword>
<dbReference type="PANTHER" id="PTHR36222">
    <property type="entry name" value="SERINE PROTEASE INHIBITOR RV3364C"/>
    <property type="match status" value="1"/>
</dbReference>
<feature type="domain" description="Roadblock/LAMTOR2" evidence="1">
    <location>
        <begin position="13"/>
        <end position="105"/>
    </location>
</feature>
<evidence type="ECO:0000259" key="1">
    <source>
        <dbReference type="SMART" id="SM00960"/>
    </source>
</evidence>
<dbReference type="Pfam" id="PF03259">
    <property type="entry name" value="Robl_LC7"/>
    <property type="match status" value="1"/>
</dbReference>
<dbReference type="SMART" id="SM00960">
    <property type="entry name" value="Robl_LC7"/>
    <property type="match status" value="1"/>
</dbReference>
<proteinExistence type="predicted"/>
<organism evidence="2 3">
    <name type="scientific">Streptomyces aurantiacus</name>
    <dbReference type="NCBI Taxonomy" id="47760"/>
    <lineage>
        <taxon>Bacteria</taxon>
        <taxon>Bacillati</taxon>
        <taxon>Actinomycetota</taxon>
        <taxon>Actinomycetes</taxon>
        <taxon>Kitasatosporales</taxon>
        <taxon>Streptomycetaceae</taxon>
        <taxon>Streptomyces</taxon>
        <taxon>Streptomyces aurantiacus group</taxon>
    </lineage>
</organism>
<dbReference type="RefSeq" id="WP_055514290.1">
    <property type="nucleotide sequence ID" value="NZ_AP023440.1"/>
</dbReference>
<dbReference type="OrthoDB" id="4283064at2"/>
<accession>A0A7G1P6A6</accession>
<dbReference type="AlphaFoldDB" id="A0A7G1P6A6"/>